<dbReference type="InterPro" id="IPR001048">
    <property type="entry name" value="Asp/Glu/Uridylate_kinase"/>
</dbReference>
<evidence type="ECO:0000313" key="13">
    <source>
        <dbReference type="Proteomes" id="UP000321580"/>
    </source>
</evidence>
<dbReference type="GO" id="GO:0005829">
    <property type="term" value="C:cytosol"/>
    <property type="evidence" value="ECO:0007669"/>
    <property type="project" value="TreeGrafter"/>
</dbReference>
<comment type="catalytic activity">
    <reaction evidence="7 9">
        <text>L-aspartate + ATP = 4-phospho-L-aspartate + ADP</text>
        <dbReference type="Rhea" id="RHEA:23776"/>
        <dbReference type="ChEBI" id="CHEBI:29991"/>
        <dbReference type="ChEBI" id="CHEBI:30616"/>
        <dbReference type="ChEBI" id="CHEBI:57535"/>
        <dbReference type="ChEBI" id="CHEBI:456216"/>
        <dbReference type="EC" id="2.7.2.4"/>
    </reaction>
</comment>
<feature type="binding site" evidence="8">
    <location>
        <begin position="264"/>
        <end position="265"/>
    </location>
    <ligand>
        <name>ATP</name>
        <dbReference type="ChEBI" id="CHEBI:30616"/>
    </ligand>
</feature>
<dbReference type="Gene3D" id="1.20.120.1320">
    <property type="entry name" value="Aspartokinase, catalytic domain"/>
    <property type="match status" value="1"/>
</dbReference>
<evidence type="ECO:0000256" key="4">
    <source>
        <dbReference type="ARBA" id="ARBA00022741"/>
    </source>
</evidence>
<dbReference type="EMBL" id="VOOR01000002">
    <property type="protein sequence ID" value="TXB69528.1"/>
    <property type="molecule type" value="Genomic_DNA"/>
</dbReference>
<dbReference type="Proteomes" id="UP000321580">
    <property type="component" value="Unassembled WGS sequence"/>
</dbReference>
<dbReference type="EC" id="2.7.2.4" evidence="9"/>
<dbReference type="RefSeq" id="WP_147165660.1">
    <property type="nucleotide sequence ID" value="NZ_VOOR01000002.1"/>
</dbReference>
<evidence type="ECO:0000256" key="10">
    <source>
        <dbReference type="RuleBase" id="RU004249"/>
    </source>
</evidence>
<dbReference type="Gene3D" id="3.40.1160.10">
    <property type="entry name" value="Acetylglutamate kinase-like"/>
    <property type="match status" value="1"/>
</dbReference>
<protein>
    <recommendedName>
        <fullName evidence="9">Aspartokinase</fullName>
        <ecNumber evidence="9">2.7.2.4</ecNumber>
    </recommendedName>
</protein>
<evidence type="ECO:0000259" key="11">
    <source>
        <dbReference type="Pfam" id="PF00696"/>
    </source>
</evidence>
<comment type="pathway">
    <text evidence="1 10">Amino-acid biosynthesis; L-lysine biosynthesis via DAP pathway; (S)-tetrahydrodipicolinate from L-aspartate: step 1/4.</text>
</comment>
<dbReference type="PANTHER" id="PTHR21499">
    <property type="entry name" value="ASPARTATE KINASE"/>
    <property type="match status" value="1"/>
</dbReference>
<comment type="caution">
    <text evidence="12">The sequence shown here is derived from an EMBL/GenBank/DDBJ whole genome shotgun (WGS) entry which is preliminary data.</text>
</comment>
<evidence type="ECO:0000256" key="9">
    <source>
        <dbReference type="RuleBase" id="RU003448"/>
    </source>
</evidence>
<feature type="binding site" evidence="8">
    <location>
        <begin position="9"/>
        <end position="12"/>
    </location>
    <ligand>
        <name>ATP</name>
        <dbReference type="ChEBI" id="CHEBI:30616"/>
    </ligand>
</feature>
<comment type="pathway">
    <text evidence="10">Amino-acid biosynthesis; L-methionine biosynthesis via de novo pathway; L-homoserine from L-aspartate: step 1/3.</text>
</comment>
<dbReference type="PIRSF" id="PIRSF000726">
    <property type="entry name" value="Asp_kin"/>
    <property type="match status" value="1"/>
</dbReference>
<evidence type="ECO:0000256" key="7">
    <source>
        <dbReference type="ARBA" id="ARBA00047872"/>
    </source>
</evidence>
<comment type="pathway">
    <text evidence="10">Amino-acid biosynthesis; L-threonine biosynthesis; L-threonine from L-aspartate: step 1/5.</text>
</comment>
<accession>A0A5C6S3V7</accession>
<dbReference type="GO" id="GO:0009089">
    <property type="term" value="P:lysine biosynthetic process via diaminopimelate"/>
    <property type="evidence" value="ECO:0007669"/>
    <property type="project" value="UniProtKB-UniPathway"/>
</dbReference>
<feature type="binding site" evidence="8">
    <location>
        <position position="47"/>
    </location>
    <ligand>
        <name>substrate</name>
    </ligand>
</feature>
<dbReference type="NCBIfam" id="TIGR00657">
    <property type="entry name" value="asp_kinases"/>
    <property type="match status" value="1"/>
</dbReference>
<dbReference type="OrthoDB" id="9799110at2"/>
<keyword evidence="4 8" id="KW-0547">Nucleotide-binding</keyword>
<keyword evidence="5 9" id="KW-0418">Kinase</keyword>
<evidence type="ECO:0000256" key="2">
    <source>
        <dbReference type="ARBA" id="ARBA00010122"/>
    </source>
</evidence>
<evidence type="ECO:0000256" key="5">
    <source>
        <dbReference type="ARBA" id="ARBA00022777"/>
    </source>
</evidence>
<dbReference type="GO" id="GO:0005524">
    <property type="term" value="F:ATP binding"/>
    <property type="evidence" value="ECO:0007669"/>
    <property type="project" value="UniProtKB-KW"/>
</dbReference>
<comment type="similarity">
    <text evidence="2 9">Belongs to the aspartokinase family.</text>
</comment>
<name>A0A5C6S3V7_9BACT</name>
<proteinExistence type="inferred from homology"/>
<dbReference type="AlphaFoldDB" id="A0A5C6S3V7"/>
<evidence type="ECO:0000256" key="6">
    <source>
        <dbReference type="ARBA" id="ARBA00022840"/>
    </source>
</evidence>
<dbReference type="InterPro" id="IPR045865">
    <property type="entry name" value="ACT-like_dom_sf"/>
</dbReference>
<keyword evidence="6 8" id="KW-0067">ATP-binding</keyword>
<dbReference type="InterPro" id="IPR036393">
    <property type="entry name" value="AceGlu_kinase-like_sf"/>
</dbReference>
<dbReference type="GO" id="GO:0009088">
    <property type="term" value="P:threonine biosynthetic process"/>
    <property type="evidence" value="ECO:0007669"/>
    <property type="project" value="UniProtKB-UniPathway"/>
</dbReference>
<dbReference type="PANTHER" id="PTHR21499:SF59">
    <property type="entry name" value="ASPARTOKINASE"/>
    <property type="match status" value="1"/>
</dbReference>
<organism evidence="12 13">
    <name type="scientific">Phaeodactylibacter luteus</name>
    <dbReference type="NCBI Taxonomy" id="1564516"/>
    <lineage>
        <taxon>Bacteria</taxon>
        <taxon>Pseudomonadati</taxon>
        <taxon>Bacteroidota</taxon>
        <taxon>Saprospiria</taxon>
        <taxon>Saprospirales</taxon>
        <taxon>Haliscomenobacteraceae</taxon>
        <taxon>Phaeodactylibacter</taxon>
    </lineage>
</organism>
<evidence type="ECO:0000256" key="1">
    <source>
        <dbReference type="ARBA" id="ARBA00004766"/>
    </source>
</evidence>
<dbReference type="InterPro" id="IPR005260">
    <property type="entry name" value="Asp_kin_monofn"/>
</dbReference>
<dbReference type="InterPro" id="IPR042199">
    <property type="entry name" value="AsparK_Bifunc_asparK/hSer_DH"/>
</dbReference>
<evidence type="ECO:0000256" key="8">
    <source>
        <dbReference type="PIRSR" id="PIRSR000726-1"/>
    </source>
</evidence>
<dbReference type="UniPathway" id="UPA00051">
    <property type="reaction ID" value="UER00462"/>
</dbReference>
<keyword evidence="10" id="KW-0028">Amino-acid biosynthesis</keyword>
<dbReference type="Pfam" id="PF00696">
    <property type="entry name" value="AA_kinase"/>
    <property type="match status" value="1"/>
</dbReference>
<gene>
    <name evidence="12" type="ORF">FRY97_01580</name>
</gene>
<dbReference type="SUPFAM" id="SSF53633">
    <property type="entry name" value="Carbamate kinase-like"/>
    <property type="match status" value="1"/>
</dbReference>
<keyword evidence="13" id="KW-1185">Reference proteome</keyword>
<dbReference type="InterPro" id="IPR001341">
    <property type="entry name" value="Asp_kinase"/>
</dbReference>
<reference evidence="12 13" key="1">
    <citation type="submission" date="2019-08" db="EMBL/GenBank/DDBJ databases">
        <title>Genome of Phaeodactylibacter luteus.</title>
        <authorList>
            <person name="Bowman J.P."/>
        </authorList>
    </citation>
    <scope>NUCLEOTIDE SEQUENCE [LARGE SCALE GENOMIC DNA]</scope>
    <source>
        <strain evidence="12 13">KCTC 42180</strain>
    </source>
</reference>
<dbReference type="GO" id="GO:0004072">
    <property type="term" value="F:aspartate kinase activity"/>
    <property type="evidence" value="ECO:0007669"/>
    <property type="project" value="UniProtKB-EC"/>
</dbReference>
<dbReference type="SUPFAM" id="SSF55021">
    <property type="entry name" value="ACT-like"/>
    <property type="match status" value="1"/>
</dbReference>
<feature type="binding site" evidence="8">
    <location>
        <position position="239"/>
    </location>
    <ligand>
        <name>ATP</name>
        <dbReference type="ChEBI" id="CHEBI:30616"/>
    </ligand>
</feature>
<evidence type="ECO:0000256" key="3">
    <source>
        <dbReference type="ARBA" id="ARBA00022679"/>
    </source>
</evidence>
<feature type="domain" description="Aspartate/glutamate/uridylate kinase" evidence="11">
    <location>
        <begin position="6"/>
        <end position="285"/>
    </location>
</feature>
<feature type="binding site" evidence="8">
    <location>
        <position position="125"/>
    </location>
    <ligand>
        <name>substrate</name>
    </ligand>
</feature>
<sequence length="437" mass="49530">MKRPVRVFKFGGASLKDADAIRNVADILKGYKEERLVIVVSAMGKTTNSLEEVAAAHAAQNGKAFDLLNEVKARHYQIMKELFEGPAEEVFASINDTFVEIEWVLDDEPHDNYDYMYDQIVSVGELVSSKIVGAFLNQVQLKTTWVDARDVILTDNIFREGWVQWPETQEKAARVVAPILENEGFVITQGFIGSTKENFTTTLGREGSDYTAAIFSFCLDAEDMTIWKDVPGVLTADPRKFDNVTKLDRLSYREAIEMTYYGAKVIHPKTIKPLQNKNIPLIVKSFINPKGDGTHISDEIEDNYPPMVAVEGDQALLQVSTRDFSFVAEHHIRELFNLIAELRIQVNMMQNSAISFSLCINDIDDKADQFAARIQREYKVMIDRGLELITVRHHDQAILENLRRGKIVMLEGRIKDTTVQMVVKDVPVMRRKAIPTV</sequence>
<evidence type="ECO:0000313" key="12">
    <source>
        <dbReference type="EMBL" id="TXB69528.1"/>
    </source>
</evidence>
<dbReference type="GO" id="GO:0009090">
    <property type="term" value="P:homoserine biosynthetic process"/>
    <property type="evidence" value="ECO:0007669"/>
    <property type="project" value="TreeGrafter"/>
</dbReference>
<keyword evidence="3 9" id="KW-0808">Transferase</keyword>
<dbReference type="UniPathway" id="UPA00050">
    <property type="reaction ID" value="UER00461"/>
</dbReference>
<dbReference type="UniPathway" id="UPA00034">
    <property type="reaction ID" value="UER00015"/>
</dbReference>